<organism evidence="1 2">
    <name type="scientific">Peribacillus simplex</name>
    <dbReference type="NCBI Taxonomy" id="1478"/>
    <lineage>
        <taxon>Bacteria</taxon>
        <taxon>Bacillati</taxon>
        <taxon>Bacillota</taxon>
        <taxon>Bacilli</taxon>
        <taxon>Bacillales</taxon>
        <taxon>Bacillaceae</taxon>
        <taxon>Peribacillus</taxon>
    </lineage>
</organism>
<dbReference type="GO" id="GO:0004519">
    <property type="term" value="F:endonuclease activity"/>
    <property type="evidence" value="ECO:0007669"/>
    <property type="project" value="UniProtKB-KW"/>
</dbReference>
<reference evidence="1 2" key="1">
    <citation type="journal article" date="2014" name="Genome Announc.">
        <title>Genome Sequence of Bacillus simplex Strain P558, Isolated from a Human Fecal Sample.</title>
        <authorList>
            <person name="Croce O."/>
            <person name="Hugon P."/>
            <person name="Lagier J.C."/>
            <person name="Bibi F."/>
            <person name="Robert C."/>
            <person name="Azhar E.I."/>
            <person name="Raoult D."/>
            <person name="Fournier P.E."/>
        </authorList>
    </citation>
    <scope>NUCLEOTIDE SEQUENCE [LARGE SCALE GENOMIC DNA]</scope>
    <source>
        <strain evidence="1 2">P558</strain>
    </source>
</reference>
<keyword evidence="2" id="KW-1185">Reference proteome</keyword>
<sequence length="186" mass="21628">MKEVVKVLPSFEDVKHEMVPVPGFEDYYCHVERAIVYSTISNKWILQGKGTGDDNKYLGTRLKCKVTGKPRCVYLHEIIYSCRNGIKKSDWRSMPIPFEIDHQNKMTKDCNPRNLALTTSKGNKANKVNVINKNRASLEIARQLREEFKFVTKNKVEWYEKKGIELGIGKRSVQNICLNRTYKEKI</sequence>
<evidence type="ECO:0000313" key="1">
    <source>
        <dbReference type="EMBL" id="CEG31425.1"/>
    </source>
</evidence>
<proteinExistence type="predicted"/>
<keyword evidence="1" id="KW-0255">Endonuclease</keyword>
<dbReference type="RefSeq" id="WP_072272587.1">
    <property type="nucleotide sequence ID" value="NZ_CCXW01000001.1"/>
</dbReference>
<keyword evidence="1" id="KW-0540">Nuclease</keyword>
<accession>A0AAN2PF45</accession>
<keyword evidence="1" id="KW-0378">Hydrolase</keyword>
<protein>
    <submittedName>
        <fullName evidence="1">DNA endonuclease I-HmuI</fullName>
    </submittedName>
</protein>
<comment type="caution">
    <text evidence="1">The sequence shown here is derived from an EMBL/GenBank/DDBJ whole genome shotgun (WGS) entry which is preliminary data.</text>
</comment>
<name>A0AAN2PF45_9BACI</name>
<dbReference type="SUPFAM" id="SSF54060">
    <property type="entry name" value="His-Me finger endonucleases"/>
    <property type="match status" value="1"/>
</dbReference>
<dbReference type="EMBL" id="CCXW01000001">
    <property type="protein sequence ID" value="CEG31425.1"/>
    <property type="molecule type" value="Genomic_DNA"/>
</dbReference>
<dbReference type="Gene3D" id="3.90.75.20">
    <property type="match status" value="1"/>
</dbReference>
<dbReference type="AlphaFoldDB" id="A0AAN2PF45"/>
<gene>
    <name evidence="1" type="ORF">BN1180_01569</name>
</gene>
<evidence type="ECO:0000313" key="2">
    <source>
        <dbReference type="Proteomes" id="UP000182110"/>
    </source>
</evidence>
<dbReference type="InterPro" id="IPR044925">
    <property type="entry name" value="His-Me_finger_sf"/>
</dbReference>
<dbReference type="Proteomes" id="UP000182110">
    <property type="component" value="Unassembled WGS sequence"/>
</dbReference>